<keyword evidence="2" id="KW-0378">Hydrolase</keyword>
<sequence>MPHESPLPVQAAPAEVFEAAEGPAYFPRESSFVHDAARVRYWTYPSLLPGAPRLVMVHGFRGDHHGMALIAEPLRAGWEVVVPDLPGFGASEPLTTRPHTAREYAAVVGELIDRLGGGPVAVVGHSFGSVVAARLAAGRPRRVSALALVNPICEPALESGARVPALAASLFYRICALLPGRAGDALVRSRTITRVSSEVMMKNRHPGLRAFINGQHAAYFGAFSSRRTVLEAYGSSIRDTVRDVAPSVACPVLLVAAERDDLGSVEGQRDLAGRFPDARLEVIPDVGHLIHYETPRRAAALVEGFLRGAGRAA</sequence>
<dbReference type="EMBL" id="JANAFB010000038">
    <property type="protein sequence ID" value="MCP3426819.1"/>
    <property type="molecule type" value="Genomic_DNA"/>
</dbReference>
<gene>
    <name evidence="2" type="ORF">NBM05_12595</name>
</gene>
<dbReference type="SUPFAM" id="SSF53474">
    <property type="entry name" value="alpha/beta-Hydrolases"/>
    <property type="match status" value="1"/>
</dbReference>
<feature type="domain" description="AB hydrolase-1" evidence="1">
    <location>
        <begin position="52"/>
        <end position="294"/>
    </location>
</feature>
<evidence type="ECO:0000313" key="2">
    <source>
        <dbReference type="EMBL" id="MCP3426819.1"/>
    </source>
</evidence>
<dbReference type="InterPro" id="IPR050266">
    <property type="entry name" value="AB_hydrolase_sf"/>
</dbReference>
<organism evidence="2 3">
    <name type="scientific">Rothia santali</name>
    <dbReference type="NCBI Taxonomy" id="2949643"/>
    <lineage>
        <taxon>Bacteria</taxon>
        <taxon>Bacillati</taxon>
        <taxon>Actinomycetota</taxon>
        <taxon>Actinomycetes</taxon>
        <taxon>Micrococcales</taxon>
        <taxon>Micrococcaceae</taxon>
        <taxon>Rothia</taxon>
    </lineage>
</organism>
<dbReference type="GO" id="GO:0016787">
    <property type="term" value="F:hydrolase activity"/>
    <property type="evidence" value="ECO:0007669"/>
    <property type="project" value="UniProtKB-KW"/>
</dbReference>
<dbReference type="Gene3D" id="3.40.50.1820">
    <property type="entry name" value="alpha/beta hydrolase"/>
    <property type="match status" value="1"/>
</dbReference>
<dbReference type="InterPro" id="IPR029058">
    <property type="entry name" value="AB_hydrolase_fold"/>
</dbReference>
<evidence type="ECO:0000313" key="3">
    <source>
        <dbReference type="Proteomes" id="UP001139502"/>
    </source>
</evidence>
<evidence type="ECO:0000259" key="1">
    <source>
        <dbReference type="Pfam" id="PF00561"/>
    </source>
</evidence>
<proteinExistence type="predicted"/>
<dbReference type="PRINTS" id="PR00412">
    <property type="entry name" value="EPOXHYDRLASE"/>
</dbReference>
<comment type="caution">
    <text evidence="2">The sequence shown here is derived from an EMBL/GenBank/DDBJ whole genome shotgun (WGS) entry which is preliminary data.</text>
</comment>
<dbReference type="InterPro" id="IPR000639">
    <property type="entry name" value="Epox_hydrolase-like"/>
</dbReference>
<reference evidence="2" key="1">
    <citation type="submission" date="2022-06" db="EMBL/GenBank/DDBJ databases">
        <title>Rothia sp. isolated from sandalwood seedling.</title>
        <authorList>
            <person name="Tuikhar N."/>
            <person name="Kirdat K."/>
            <person name="Thorat V."/>
            <person name="Swetha P."/>
            <person name="Padma S."/>
            <person name="Sundararaj R."/>
            <person name="Yadav A."/>
        </authorList>
    </citation>
    <scope>NUCLEOTIDE SEQUENCE</scope>
    <source>
        <strain evidence="2">AR01</strain>
    </source>
</reference>
<dbReference type="InterPro" id="IPR000073">
    <property type="entry name" value="AB_hydrolase_1"/>
</dbReference>
<dbReference type="Pfam" id="PF00561">
    <property type="entry name" value="Abhydrolase_1"/>
    <property type="match status" value="1"/>
</dbReference>
<dbReference type="AlphaFoldDB" id="A0A9X2KJG6"/>
<protein>
    <submittedName>
        <fullName evidence="2">Alpha/beta hydrolase</fullName>
    </submittedName>
</protein>
<dbReference type="PANTHER" id="PTHR43798">
    <property type="entry name" value="MONOACYLGLYCEROL LIPASE"/>
    <property type="match status" value="1"/>
</dbReference>
<dbReference type="PANTHER" id="PTHR43798:SF33">
    <property type="entry name" value="HYDROLASE, PUTATIVE (AFU_ORTHOLOGUE AFUA_2G14860)-RELATED"/>
    <property type="match status" value="1"/>
</dbReference>
<name>A0A9X2KJG6_9MICC</name>
<dbReference type="RefSeq" id="WP_254168040.1">
    <property type="nucleotide sequence ID" value="NZ_JANAFB010000038.1"/>
</dbReference>
<accession>A0A9X2KJG6</accession>
<dbReference type="Proteomes" id="UP001139502">
    <property type="component" value="Unassembled WGS sequence"/>
</dbReference>
<keyword evidence="3" id="KW-1185">Reference proteome</keyword>
<dbReference type="PRINTS" id="PR00111">
    <property type="entry name" value="ABHYDROLASE"/>
</dbReference>
<dbReference type="GO" id="GO:0016020">
    <property type="term" value="C:membrane"/>
    <property type="evidence" value="ECO:0007669"/>
    <property type="project" value="TreeGrafter"/>
</dbReference>